<organism evidence="2 3">
    <name type="scientific">Moesziomyces aphidis</name>
    <name type="common">Pseudozyma aphidis</name>
    <dbReference type="NCBI Taxonomy" id="84754"/>
    <lineage>
        <taxon>Eukaryota</taxon>
        <taxon>Fungi</taxon>
        <taxon>Dikarya</taxon>
        <taxon>Basidiomycota</taxon>
        <taxon>Ustilaginomycotina</taxon>
        <taxon>Ustilaginomycetes</taxon>
        <taxon>Ustilaginales</taxon>
        <taxon>Ustilaginaceae</taxon>
        <taxon>Moesziomyces</taxon>
    </lineage>
</organism>
<evidence type="ECO:0000256" key="1">
    <source>
        <dbReference type="SAM" id="MobiDB-lite"/>
    </source>
</evidence>
<accession>W3VHV5</accession>
<name>W3VHV5_MOEAP</name>
<sequence length="270" mass="26159">MLCPIQEPTAGHGGVKAAEAGSPPNLAGEGGATAAHAPSITPACSKKRQTIAEVEFGSLRGWLKKNNSPTEFPRSCAPDWGLWQLASHPPSLTTISSSLSFSMARLAPTLLLAAISAAAVAAQAAPPLTTNNAQSACVQFGSCSTAGGNGVVTETQNSPVTQPAGTPALATYTTLDSAYISSLAAAGASSAYAALGGNGGASSAVPRTVTTSARGRATSTAAGSAASSSGSMGLGSLGSSNAAVAMSANSAALQMLALAAAAVLGAAMLL</sequence>
<reference evidence="2 3" key="1">
    <citation type="journal article" date="2014" name="Genome Announc.">
        <title>Genome sequence of the basidiomycetous fungus Pseudozyma aphidis DSM70725, an efficient producer of biosurfactant mannosylerythritol lipids.</title>
        <authorList>
            <person name="Lorenz S."/>
            <person name="Guenther M."/>
            <person name="Grumaz C."/>
            <person name="Rupp S."/>
            <person name="Zibek S."/>
            <person name="Sohn K."/>
        </authorList>
    </citation>
    <scope>NUCLEOTIDE SEQUENCE [LARGE SCALE GENOMIC DNA]</scope>
    <source>
        <strain evidence="3">ATCC 32657 / CBS 517.83 / DSM 70725 / JCM 10318 / NBRC 10182 / NRRL Y-7954 / St-0401</strain>
    </source>
</reference>
<dbReference type="AlphaFoldDB" id="W3VHV5"/>
<dbReference type="OrthoDB" id="2556658at2759"/>
<proteinExistence type="predicted"/>
<gene>
    <name evidence="2" type="ORF">PaG_05581</name>
</gene>
<keyword evidence="3" id="KW-1185">Reference proteome</keyword>
<evidence type="ECO:0000313" key="3">
    <source>
        <dbReference type="Proteomes" id="UP000019462"/>
    </source>
</evidence>
<dbReference type="HOGENOM" id="CLU_1031057_0_0_1"/>
<dbReference type="Proteomes" id="UP000019462">
    <property type="component" value="Unassembled WGS sequence"/>
</dbReference>
<feature type="region of interest" description="Disordered" evidence="1">
    <location>
        <begin position="1"/>
        <end position="34"/>
    </location>
</feature>
<evidence type="ECO:0000313" key="2">
    <source>
        <dbReference type="EMBL" id="ETS60377.1"/>
    </source>
</evidence>
<protein>
    <submittedName>
        <fullName evidence="2">Uncharacterized protein</fullName>
    </submittedName>
</protein>
<dbReference type="EMBL" id="AWNI01000037">
    <property type="protein sequence ID" value="ETS60377.1"/>
    <property type="molecule type" value="Genomic_DNA"/>
</dbReference>
<comment type="caution">
    <text evidence="2">The sequence shown here is derived from an EMBL/GenBank/DDBJ whole genome shotgun (WGS) entry which is preliminary data.</text>
</comment>